<name>A0A895YJ87_9ACTN</name>
<evidence type="ECO:0000313" key="3">
    <source>
        <dbReference type="Proteomes" id="UP000662857"/>
    </source>
</evidence>
<dbReference type="Proteomes" id="UP000662857">
    <property type="component" value="Chromosome"/>
</dbReference>
<keyword evidence="1" id="KW-0812">Transmembrane</keyword>
<accession>A0A895YJ87</accession>
<reference evidence="2" key="1">
    <citation type="submission" date="2021-02" db="EMBL/GenBank/DDBJ databases">
        <title>Natrosporangium hydrolyticum gen. nov., sp. nov, a haloalkaliphilic actinobacterium from a soda solonchak soil.</title>
        <authorList>
            <person name="Sorokin D.Y."/>
            <person name="Khijniak T.V."/>
            <person name="Zakharycheva A.P."/>
            <person name="Boueva O.V."/>
            <person name="Ariskina E.V."/>
            <person name="Hahnke R.L."/>
            <person name="Bunk B."/>
            <person name="Sproer C."/>
            <person name="Schumann P."/>
            <person name="Evtushenko L.I."/>
            <person name="Kublanov I.V."/>
        </authorList>
    </citation>
    <scope>NUCLEOTIDE SEQUENCE</scope>
    <source>
        <strain evidence="2">DSM 106523</strain>
    </source>
</reference>
<organism evidence="2 3">
    <name type="scientific">Natronosporangium hydrolyticum</name>
    <dbReference type="NCBI Taxonomy" id="2811111"/>
    <lineage>
        <taxon>Bacteria</taxon>
        <taxon>Bacillati</taxon>
        <taxon>Actinomycetota</taxon>
        <taxon>Actinomycetes</taxon>
        <taxon>Micromonosporales</taxon>
        <taxon>Micromonosporaceae</taxon>
        <taxon>Natronosporangium</taxon>
    </lineage>
</organism>
<evidence type="ECO:0000256" key="1">
    <source>
        <dbReference type="SAM" id="Phobius"/>
    </source>
</evidence>
<keyword evidence="1" id="KW-1133">Transmembrane helix</keyword>
<feature type="transmembrane region" description="Helical" evidence="1">
    <location>
        <begin position="95"/>
        <end position="114"/>
    </location>
</feature>
<keyword evidence="3" id="KW-1185">Reference proteome</keyword>
<dbReference type="RefSeq" id="WP_239676308.1">
    <property type="nucleotide sequence ID" value="NZ_CP070499.1"/>
</dbReference>
<protein>
    <submittedName>
        <fullName evidence="2">DUF2970 domain-containing protein</fullName>
    </submittedName>
</protein>
<evidence type="ECO:0000313" key="2">
    <source>
        <dbReference type="EMBL" id="QSB14190.1"/>
    </source>
</evidence>
<dbReference type="KEGG" id="nhy:JQS43_22155"/>
<proteinExistence type="predicted"/>
<gene>
    <name evidence="2" type="ORF">JQS43_22155</name>
</gene>
<keyword evidence="1" id="KW-0472">Membrane</keyword>
<dbReference type="EMBL" id="CP070499">
    <property type="protein sequence ID" value="QSB14190.1"/>
    <property type="molecule type" value="Genomic_DNA"/>
</dbReference>
<dbReference type="AlphaFoldDB" id="A0A895YJ87"/>
<sequence length="115" mass="12838">MTTPDDDEPTGVWVSAAGPRFEVIRHEAGYRMYVYMFRRGGAPSAERDFATIGQIAKAITNLEQQGYQFDPGREPDSDRTVKENVARQWRSPKHLIGAGILFLVILVCGIVLVVD</sequence>